<dbReference type="GO" id="GO:0006508">
    <property type="term" value="P:proteolysis"/>
    <property type="evidence" value="ECO:0007669"/>
    <property type="project" value="InterPro"/>
</dbReference>
<dbReference type="InterPro" id="IPR011600">
    <property type="entry name" value="Pept_C14_caspase"/>
</dbReference>
<evidence type="ECO:0000256" key="1">
    <source>
        <dbReference type="SAM" id="Phobius"/>
    </source>
</evidence>
<dbReference type="AlphaFoldDB" id="A0A4S8HJX5"/>
<reference evidence="3 4" key="1">
    <citation type="submission" date="2019-04" db="EMBL/GenBank/DDBJ databases">
        <title>Niastella caeni sp. nov., isolated from activated sludge.</title>
        <authorList>
            <person name="Sheng M."/>
        </authorList>
    </citation>
    <scope>NUCLEOTIDE SEQUENCE [LARGE SCALE GENOMIC DNA]</scope>
    <source>
        <strain evidence="3 4">HX-2-15</strain>
    </source>
</reference>
<dbReference type="InterPro" id="IPR029030">
    <property type="entry name" value="Caspase-like_dom_sf"/>
</dbReference>
<sequence>MPLLELPRCMKGNYLLLYFLVLTNYILYSQQLKVYLQKGHEKPITELQFDQSGSRLLSKDKGNTWLQWDFFAHQEINRYLSSPSWQPAGPASTAITATLGRKNNKIICKKNGHTFFVVPAVLYGFEEVVVNADESFIAYRTEIDKILFLRPINNMRELRIIDLPVKASALSFHPVLPYLLLAGMEDGSIGVYDIQQGKLVFQLSSALFNTNNIQADNLLGKTVIISQDAWFVKENRHYDKLDFTRFKWKKDAYALTPILKDSQASNFYFWNNYRVYHKDTSKAGVARYMMRLQFNNQVWAPITTYLGHFIIIPDIITMLSNAPYLKWAVDYEPDIKTTSNNIWINRNQTIAQYDLSHKRSRSYMAYGDGHPLYTVNDNFLAIWRAPFYLTIYNLHGKRKKKVGYTEKVTSIMLLGQTDSLILQTHNEFRIIKLAADLESKVKVSGRFVNYFKDQVFYESGGKLLCYGNNSFQPIALPQGLVLKSVISSEKSGQRFYDLYFNFGTILRADSNGKIIGHVYLYKGGDYLVVLPNNYFYASSKKMLQNITINDDAKGSYSLGQLELYYNRPDLVLEQMGSTDTNRLELYRIAYLKNLDRNKAMQDDFVKAQFPTAQITNWNKNYYTKDSFFLCQLYYESTGSVLQSVNVTVNNNPLWGTNGIDISARKVTKFDTLLKVLLKSGDNYIRPVCKDESLLKNKTTTYFIKSDYAVTPTIHYLGIGVNEYAEPEHNLTYATSDVSQLGKSFKNIWGNNCIADSLRNREVTKEAVMQKLQGLQHCGVNDLVIISFSGHGLLNAQLDLFLGTHAVKFSDPTQNGLSYAELEQALEKIPAHRKILFLDACNSGNIDKKAYLQKLKDSLDKNNSVLPAKIIASNQLLKNEDEAYYLMNNIYSNVLEENGAIVMSAARGNQFAREGNKWGSGILTWCIKEGVIDKKADADENGHVSISELKSFLNKEVYKQSNGHQVPVFRRDNDEFDWDIH</sequence>
<keyword evidence="1" id="KW-0812">Transmembrane</keyword>
<dbReference type="Gene3D" id="2.130.10.10">
    <property type="entry name" value="YVTN repeat-like/Quinoprotein amine dehydrogenase"/>
    <property type="match status" value="1"/>
</dbReference>
<dbReference type="InterPro" id="IPR018247">
    <property type="entry name" value="EF_Hand_1_Ca_BS"/>
</dbReference>
<keyword evidence="1" id="KW-0472">Membrane</keyword>
<feature type="transmembrane region" description="Helical" evidence="1">
    <location>
        <begin position="12"/>
        <end position="28"/>
    </location>
</feature>
<dbReference type="PROSITE" id="PS00018">
    <property type="entry name" value="EF_HAND_1"/>
    <property type="match status" value="1"/>
</dbReference>
<evidence type="ECO:0000313" key="3">
    <source>
        <dbReference type="EMBL" id="THU34921.1"/>
    </source>
</evidence>
<protein>
    <submittedName>
        <fullName evidence="3">Caspase family protein</fullName>
    </submittedName>
</protein>
<keyword evidence="4" id="KW-1185">Reference proteome</keyword>
<dbReference type="GO" id="GO:0004197">
    <property type="term" value="F:cysteine-type endopeptidase activity"/>
    <property type="evidence" value="ECO:0007669"/>
    <property type="project" value="InterPro"/>
</dbReference>
<dbReference type="Proteomes" id="UP000306918">
    <property type="component" value="Unassembled WGS sequence"/>
</dbReference>
<dbReference type="SUPFAM" id="SSF50978">
    <property type="entry name" value="WD40 repeat-like"/>
    <property type="match status" value="1"/>
</dbReference>
<dbReference type="InterPro" id="IPR001680">
    <property type="entry name" value="WD40_rpt"/>
</dbReference>
<proteinExistence type="predicted"/>
<dbReference type="Pfam" id="PF00656">
    <property type="entry name" value="Peptidase_C14"/>
    <property type="match status" value="1"/>
</dbReference>
<dbReference type="SUPFAM" id="SSF52129">
    <property type="entry name" value="Caspase-like"/>
    <property type="match status" value="1"/>
</dbReference>
<dbReference type="InterPro" id="IPR036322">
    <property type="entry name" value="WD40_repeat_dom_sf"/>
</dbReference>
<dbReference type="InterPro" id="IPR015943">
    <property type="entry name" value="WD40/YVTN_repeat-like_dom_sf"/>
</dbReference>
<name>A0A4S8HJX5_9BACT</name>
<dbReference type="EMBL" id="STFF01000007">
    <property type="protein sequence ID" value="THU34921.1"/>
    <property type="molecule type" value="Genomic_DNA"/>
</dbReference>
<dbReference type="OrthoDB" id="1492850at2"/>
<dbReference type="SMART" id="SM00320">
    <property type="entry name" value="WD40"/>
    <property type="match status" value="2"/>
</dbReference>
<evidence type="ECO:0000259" key="2">
    <source>
        <dbReference type="Pfam" id="PF00656"/>
    </source>
</evidence>
<evidence type="ECO:0000313" key="4">
    <source>
        <dbReference type="Proteomes" id="UP000306918"/>
    </source>
</evidence>
<accession>A0A4S8HJX5</accession>
<dbReference type="Gene3D" id="3.40.50.1460">
    <property type="match status" value="1"/>
</dbReference>
<organism evidence="3 4">
    <name type="scientific">Niastella caeni</name>
    <dbReference type="NCBI Taxonomy" id="2569763"/>
    <lineage>
        <taxon>Bacteria</taxon>
        <taxon>Pseudomonadati</taxon>
        <taxon>Bacteroidota</taxon>
        <taxon>Chitinophagia</taxon>
        <taxon>Chitinophagales</taxon>
        <taxon>Chitinophagaceae</taxon>
        <taxon>Niastella</taxon>
    </lineage>
</organism>
<keyword evidence="1" id="KW-1133">Transmembrane helix</keyword>
<comment type="caution">
    <text evidence="3">The sequence shown here is derived from an EMBL/GenBank/DDBJ whole genome shotgun (WGS) entry which is preliminary data.</text>
</comment>
<gene>
    <name evidence="3" type="ORF">FAM09_23300</name>
</gene>
<feature type="domain" description="Peptidase C14 caspase" evidence="2">
    <location>
        <begin position="718"/>
        <end position="970"/>
    </location>
</feature>